<keyword evidence="7" id="KW-1185">Reference proteome</keyword>
<keyword evidence="5" id="KW-0325">Glycoprotein</keyword>
<dbReference type="RefSeq" id="XP_034109393.1">
    <property type="nucleotide sequence ID" value="XM_034253502.2"/>
</dbReference>
<reference evidence="8" key="1">
    <citation type="submission" date="2025-08" db="UniProtKB">
        <authorList>
            <consortium name="RefSeq"/>
        </authorList>
    </citation>
    <scope>IDENTIFICATION</scope>
    <source>
        <strain evidence="8">15112-1751.03</strain>
        <tissue evidence="8">Whole Adult</tissue>
    </source>
</reference>
<dbReference type="InterPro" id="IPR042269">
    <property type="entry name" value="Ser_carbopepase_S28_SKS"/>
</dbReference>
<dbReference type="PANTHER" id="PTHR11010">
    <property type="entry name" value="PROTEASE S28 PRO-X CARBOXYPEPTIDASE-RELATED"/>
    <property type="match status" value="1"/>
</dbReference>
<evidence type="ECO:0000256" key="3">
    <source>
        <dbReference type="ARBA" id="ARBA00022729"/>
    </source>
</evidence>
<dbReference type="InterPro" id="IPR029058">
    <property type="entry name" value="AB_hydrolase_fold"/>
</dbReference>
<keyword evidence="4" id="KW-0378">Hydrolase</keyword>
<dbReference type="AlphaFoldDB" id="A0A6P8XBD3"/>
<dbReference type="Gene3D" id="3.40.50.1820">
    <property type="entry name" value="alpha/beta hydrolase"/>
    <property type="match status" value="1"/>
</dbReference>
<feature type="chain" id="PRO_5027982895" evidence="6">
    <location>
        <begin position="31"/>
        <end position="519"/>
    </location>
</feature>
<gene>
    <name evidence="8" type="primary">LOC117571384</name>
</gene>
<dbReference type="Proteomes" id="UP000515160">
    <property type="component" value="Chromosome 3"/>
</dbReference>
<dbReference type="PANTHER" id="PTHR11010:SF117">
    <property type="entry name" value="SERINE PROTEASE 16"/>
    <property type="match status" value="1"/>
</dbReference>
<evidence type="ECO:0000256" key="4">
    <source>
        <dbReference type="ARBA" id="ARBA00022801"/>
    </source>
</evidence>
<sequence>MLKALKDFKELSVLLLLHLLFATLIAQSDCLGIRFAHRYNRFTEGARKVSGLGRSLDSKDLWFEQRLDNFAPEDTRTWLQRYYVNDQHYRNDSQAPVFLMIGGEGEASEQWMDEGAWIHYAKHFGALCIQLEHRYYGKSHPTSNLSTSNLAYLSSEQALADLSKFVIAMKVKYKLADTQKWIAFGGSYAGSLAAWAREKYPNLIYGAISSSGPLMAQVDFQQFYMLVKESLGSYNPHCVKAVRDSFVKLENQLRDQNKLSDLDAQFKTCTPLKDSIQNPLDIANFFYKLAEHFASVVQYNPMLIPISEICDVMVSNRNGTLVTRLSNINNRLLNKTDTTCLDYKYDKMISDIKNVSWDSANAIEDSRQWFYQTCTEFGFYQTSAKKLDLFSDRFDVDFFIRQCMDVFSNRMDSNYLDQVVGRTNKYYGALKPETTHVLYVHGSIDPWRALGLYVSANPKTPTIYIEDTSHCANMYEPSSRDPPQLKEARNKILNYLTRLLKGRAKHGLQSKTKSYFLNL</sequence>
<keyword evidence="3 6" id="KW-0732">Signal</keyword>
<dbReference type="GO" id="GO:0006508">
    <property type="term" value="P:proteolysis"/>
    <property type="evidence" value="ECO:0007669"/>
    <property type="project" value="UniProtKB-KW"/>
</dbReference>
<protein>
    <submittedName>
        <fullName evidence="8">Serine protease K12H4.7</fullName>
    </submittedName>
</protein>
<dbReference type="GO" id="GO:0008239">
    <property type="term" value="F:dipeptidyl-peptidase activity"/>
    <property type="evidence" value="ECO:0007669"/>
    <property type="project" value="TreeGrafter"/>
</dbReference>
<proteinExistence type="inferred from homology"/>
<evidence type="ECO:0000256" key="2">
    <source>
        <dbReference type="ARBA" id="ARBA00022670"/>
    </source>
</evidence>
<evidence type="ECO:0000256" key="1">
    <source>
        <dbReference type="ARBA" id="ARBA00011079"/>
    </source>
</evidence>
<dbReference type="OrthoDB" id="1735038at2759"/>
<dbReference type="InterPro" id="IPR008758">
    <property type="entry name" value="Peptidase_S28"/>
</dbReference>
<dbReference type="GeneID" id="117571384"/>
<name>A0A6P8XBD3_DROAB</name>
<evidence type="ECO:0000256" key="5">
    <source>
        <dbReference type="ARBA" id="ARBA00023180"/>
    </source>
</evidence>
<comment type="similarity">
    <text evidence="1">Belongs to the peptidase S28 family.</text>
</comment>
<keyword evidence="2 8" id="KW-0645">Protease</keyword>
<evidence type="ECO:0000313" key="8">
    <source>
        <dbReference type="RefSeq" id="XP_034109393.1"/>
    </source>
</evidence>
<accession>A0A6P8XBD3</accession>
<feature type="signal peptide" evidence="6">
    <location>
        <begin position="1"/>
        <end position="30"/>
    </location>
</feature>
<dbReference type="SUPFAM" id="SSF53474">
    <property type="entry name" value="alpha/beta-Hydrolases"/>
    <property type="match status" value="1"/>
</dbReference>
<dbReference type="Pfam" id="PF05577">
    <property type="entry name" value="Peptidase_S28"/>
    <property type="match status" value="1"/>
</dbReference>
<evidence type="ECO:0000256" key="6">
    <source>
        <dbReference type="SAM" id="SignalP"/>
    </source>
</evidence>
<dbReference type="FunFam" id="1.20.120.980:FF:000003">
    <property type="entry name" value="Serine protease 16"/>
    <property type="match status" value="1"/>
</dbReference>
<dbReference type="Gene3D" id="1.20.120.980">
    <property type="entry name" value="Serine carboxypeptidase S28, SKS domain"/>
    <property type="match status" value="1"/>
</dbReference>
<dbReference type="GO" id="GO:0070008">
    <property type="term" value="F:serine-type exopeptidase activity"/>
    <property type="evidence" value="ECO:0007669"/>
    <property type="project" value="InterPro"/>
</dbReference>
<organism evidence="7 8">
    <name type="scientific">Drosophila albomicans</name>
    <name type="common">Fruit fly</name>
    <dbReference type="NCBI Taxonomy" id="7291"/>
    <lineage>
        <taxon>Eukaryota</taxon>
        <taxon>Metazoa</taxon>
        <taxon>Ecdysozoa</taxon>
        <taxon>Arthropoda</taxon>
        <taxon>Hexapoda</taxon>
        <taxon>Insecta</taxon>
        <taxon>Pterygota</taxon>
        <taxon>Neoptera</taxon>
        <taxon>Endopterygota</taxon>
        <taxon>Diptera</taxon>
        <taxon>Brachycera</taxon>
        <taxon>Muscomorpha</taxon>
        <taxon>Ephydroidea</taxon>
        <taxon>Drosophilidae</taxon>
        <taxon>Drosophila</taxon>
    </lineage>
</organism>
<evidence type="ECO:0000313" key="7">
    <source>
        <dbReference type="Proteomes" id="UP000515160"/>
    </source>
</evidence>